<evidence type="ECO:0000256" key="2">
    <source>
        <dbReference type="ARBA" id="ARBA00022801"/>
    </source>
</evidence>
<proteinExistence type="inferred from homology"/>
<dbReference type="PANTHER" id="PTHR31793">
    <property type="entry name" value="4-HYDROXYBENZOYL-COA THIOESTERASE FAMILY MEMBER"/>
    <property type="match status" value="1"/>
</dbReference>
<dbReference type="PIRSF" id="PIRSF003230">
    <property type="entry name" value="YbgC"/>
    <property type="match status" value="1"/>
</dbReference>
<dbReference type="Proteomes" id="UP000248584">
    <property type="component" value="Unassembled WGS sequence"/>
</dbReference>
<comment type="similarity">
    <text evidence="1">Belongs to the 4-hydroxybenzoyl-CoA thioesterase family.</text>
</comment>
<dbReference type="PANTHER" id="PTHR31793:SF27">
    <property type="entry name" value="NOVEL THIOESTERASE SUPERFAMILY DOMAIN AND SAPOSIN A-TYPE DOMAIN CONTAINING PROTEIN (0610012H03RIK)"/>
    <property type="match status" value="1"/>
</dbReference>
<dbReference type="Gene3D" id="3.10.129.10">
    <property type="entry name" value="Hotdog Thioesterase"/>
    <property type="match status" value="1"/>
</dbReference>
<keyword evidence="2 3" id="KW-0378">Hydrolase</keyword>
<dbReference type="GO" id="GO:0016787">
    <property type="term" value="F:hydrolase activity"/>
    <property type="evidence" value="ECO:0007669"/>
    <property type="project" value="UniProtKB-KW"/>
</dbReference>
<dbReference type="Pfam" id="PF13279">
    <property type="entry name" value="4HBT_2"/>
    <property type="match status" value="1"/>
</dbReference>
<dbReference type="NCBIfam" id="TIGR00051">
    <property type="entry name" value="YbgC/FadM family acyl-CoA thioesterase"/>
    <property type="match status" value="1"/>
</dbReference>
<dbReference type="CDD" id="cd00586">
    <property type="entry name" value="4HBT"/>
    <property type="match status" value="1"/>
</dbReference>
<keyword evidence="4" id="KW-1185">Reference proteome</keyword>
<dbReference type="RefSeq" id="WP_041567253.1">
    <property type="nucleotide sequence ID" value="NZ_QKZR01000004.1"/>
</dbReference>
<name>A0ABX5PW90_9FLAO</name>
<reference evidence="3 4" key="1">
    <citation type="submission" date="2018-06" db="EMBL/GenBank/DDBJ databases">
        <title>Genomic Encyclopedia of Archaeal and Bacterial Type Strains, Phase II (KMG-II): from individual species to whole genera.</title>
        <authorList>
            <person name="Goeker M."/>
        </authorList>
    </citation>
    <scope>NUCLEOTIDE SEQUENCE [LARGE SCALE GENOMIC DNA]</scope>
    <source>
        <strain evidence="3 4">DSM 17205</strain>
    </source>
</reference>
<sequence>MIKNSSTTVVKIVPRYSETDQMGIIHHANYLIYLEQARLEWLNQLGFSYAKMEQNDVLLPVHQIDIKYKKPIKFGDEISVRISLKKLPTTRVIFDYEIVNQNDEICSLCELTLVFTDAQKFRPIKPIPDFLEACKKLF</sequence>
<dbReference type="InterPro" id="IPR050563">
    <property type="entry name" value="4-hydroxybenzoyl-CoA_TE"/>
</dbReference>
<evidence type="ECO:0000313" key="3">
    <source>
        <dbReference type="EMBL" id="PZX39129.1"/>
    </source>
</evidence>
<organism evidence="3 4">
    <name type="scientific">Nonlabens dokdonensis</name>
    <dbReference type="NCBI Taxonomy" id="328515"/>
    <lineage>
        <taxon>Bacteria</taxon>
        <taxon>Pseudomonadati</taxon>
        <taxon>Bacteroidota</taxon>
        <taxon>Flavobacteriia</taxon>
        <taxon>Flavobacteriales</taxon>
        <taxon>Flavobacteriaceae</taxon>
        <taxon>Nonlabens</taxon>
    </lineage>
</organism>
<gene>
    <name evidence="3" type="ORF">LX97_02495</name>
</gene>
<dbReference type="InterPro" id="IPR029069">
    <property type="entry name" value="HotDog_dom_sf"/>
</dbReference>
<dbReference type="EMBL" id="QKZR01000004">
    <property type="protein sequence ID" value="PZX39129.1"/>
    <property type="molecule type" value="Genomic_DNA"/>
</dbReference>
<accession>A0ABX5PW90</accession>
<dbReference type="InterPro" id="IPR006684">
    <property type="entry name" value="YbgC/YbaW"/>
</dbReference>
<evidence type="ECO:0000313" key="4">
    <source>
        <dbReference type="Proteomes" id="UP000248584"/>
    </source>
</evidence>
<dbReference type="SUPFAM" id="SSF54637">
    <property type="entry name" value="Thioesterase/thiol ester dehydrase-isomerase"/>
    <property type="match status" value="1"/>
</dbReference>
<comment type="caution">
    <text evidence="3">The sequence shown here is derived from an EMBL/GenBank/DDBJ whole genome shotgun (WGS) entry which is preliminary data.</text>
</comment>
<protein>
    <submittedName>
        <fullName evidence="3">Acyl-CoA thioester hydrolase</fullName>
    </submittedName>
</protein>
<evidence type="ECO:0000256" key="1">
    <source>
        <dbReference type="ARBA" id="ARBA00005953"/>
    </source>
</evidence>